<proteinExistence type="predicted"/>
<dbReference type="Proteomes" id="UP000887576">
    <property type="component" value="Unplaced"/>
</dbReference>
<reference evidence="2" key="1">
    <citation type="submission" date="2022-11" db="UniProtKB">
        <authorList>
            <consortium name="WormBaseParasite"/>
        </authorList>
    </citation>
    <scope>IDENTIFICATION</scope>
</reference>
<accession>A0AC34PVZ5</accession>
<protein>
    <submittedName>
        <fullName evidence="2">Uncharacterized protein</fullName>
    </submittedName>
</protein>
<organism evidence="1 2">
    <name type="scientific">Panagrolaimus sp. JU765</name>
    <dbReference type="NCBI Taxonomy" id="591449"/>
    <lineage>
        <taxon>Eukaryota</taxon>
        <taxon>Metazoa</taxon>
        <taxon>Ecdysozoa</taxon>
        <taxon>Nematoda</taxon>
        <taxon>Chromadorea</taxon>
        <taxon>Rhabditida</taxon>
        <taxon>Tylenchina</taxon>
        <taxon>Panagrolaimomorpha</taxon>
        <taxon>Panagrolaimoidea</taxon>
        <taxon>Panagrolaimidae</taxon>
        <taxon>Panagrolaimus</taxon>
    </lineage>
</organism>
<evidence type="ECO:0000313" key="2">
    <source>
        <dbReference type="WBParaSite" id="JU765_v2.g10482.t1"/>
    </source>
</evidence>
<evidence type="ECO:0000313" key="1">
    <source>
        <dbReference type="Proteomes" id="UP000887576"/>
    </source>
</evidence>
<dbReference type="WBParaSite" id="JU765_v2.g10482.t1">
    <property type="protein sequence ID" value="JU765_v2.g10482.t1"/>
    <property type="gene ID" value="JU765_v2.g10482"/>
</dbReference>
<sequence>MNNIFIFSCILLIILPTTIESLKSVRGTELTDFTVEQLRQLCPNEHKFCAEKIVEGKCFGNSKKAQELKRKCPCSCNNVHHKRIQNCCKTIGKEEMEFCLPLCAYNNTLSELGGGLGIKCVSQLTTWAYCAADANDATTCCKEKGVPNECLSFCKGDVPTCDLQSIFNYKPCLKNMGHITECHKQMLGIKPNFDPEWEAPCEWE</sequence>
<name>A0AC34PVZ5_9BILA</name>